<accession>A0A2A5SS78</accession>
<organism evidence="4 5">
    <name type="scientific">Lactococcus cremoris subsp. tructae</name>
    <dbReference type="NCBI Taxonomy" id="542833"/>
    <lineage>
        <taxon>Bacteria</taxon>
        <taxon>Bacillati</taxon>
        <taxon>Bacillota</taxon>
        <taxon>Bacilli</taxon>
        <taxon>Lactobacillales</taxon>
        <taxon>Streptococcaceae</taxon>
        <taxon>Lactococcus</taxon>
    </lineage>
</organism>
<comment type="similarity">
    <text evidence="3">Belongs to the ArsC family.</text>
</comment>
<evidence type="ECO:0000256" key="2">
    <source>
        <dbReference type="ARBA" id="ARBA00023284"/>
    </source>
</evidence>
<dbReference type="PANTHER" id="PTHR30041:SF7">
    <property type="entry name" value="GLOBAL TRANSCRIPTIONAL REGULATOR SPX"/>
    <property type="match status" value="1"/>
</dbReference>
<evidence type="ECO:0000313" key="5">
    <source>
        <dbReference type="Proteomes" id="UP000218711"/>
    </source>
</evidence>
<evidence type="ECO:0000256" key="1">
    <source>
        <dbReference type="ARBA" id="ARBA00023157"/>
    </source>
</evidence>
<dbReference type="EMBL" id="JXKC01000007">
    <property type="protein sequence ID" value="PCS18012.1"/>
    <property type="molecule type" value="Genomic_DNA"/>
</dbReference>
<gene>
    <name evidence="4" type="ORF">RU92_GL002317</name>
</gene>
<dbReference type="InterPro" id="IPR006504">
    <property type="entry name" value="Tscrpt_reg_Spx/MgsR"/>
</dbReference>
<dbReference type="NCBIfam" id="TIGR01617">
    <property type="entry name" value="arsC_related"/>
    <property type="match status" value="1"/>
</dbReference>
<name>A0A2A5SS78_LACLC</name>
<protein>
    <submittedName>
        <fullName evidence="4">Arsenate reductase family protein</fullName>
    </submittedName>
</protein>
<dbReference type="PANTHER" id="PTHR30041">
    <property type="entry name" value="ARSENATE REDUCTASE"/>
    <property type="match status" value="1"/>
</dbReference>
<dbReference type="InterPro" id="IPR006660">
    <property type="entry name" value="Arsenate_reductase-like"/>
</dbReference>
<sequence>MILYFRTKFCIPTQNRKEIQMIKLYFTKSSSTCRKAREWLINNKLPFQEINLNKATLSHKEIYHILSLTEAGTDDIISKRAASFQDIAYNFEDLSLTDAVSMIKQNISLLRIPLIVYDSHIQVGFNEDDVRKFVPRPARKVKKGLLDKKLYEIHLEKLQEQ</sequence>
<evidence type="ECO:0000313" key="4">
    <source>
        <dbReference type="EMBL" id="PCS18012.1"/>
    </source>
</evidence>
<dbReference type="Pfam" id="PF03960">
    <property type="entry name" value="ArsC"/>
    <property type="match status" value="1"/>
</dbReference>
<comment type="caution">
    <text evidence="4">The sequence shown here is derived from an EMBL/GenBank/DDBJ whole genome shotgun (WGS) entry which is preliminary data.</text>
</comment>
<dbReference type="Gene3D" id="3.40.30.10">
    <property type="entry name" value="Glutaredoxin"/>
    <property type="match status" value="1"/>
</dbReference>
<dbReference type="SUPFAM" id="SSF52833">
    <property type="entry name" value="Thioredoxin-like"/>
    <property type="match status" value="1"/>
</dbReference>
<dbReference type="InterPro" id="IPR036249">
    <property type="entry name" value="Thioredoxin-like_sf"/>
</dbReference>
<evidence type="ECO:0000256" key="3">
    <source>
        <dbReference type="PROSITE-ProRule" id="PRU01282"/>
    </source>
</evidence>
<keyword evidence="1" id="KW-1015">Disulfide bond</keyword>
<dbReference type="AlphaFoldDB" id="A0A2A5SS78"/>
<proteinExistence type="inferred from homology"/>
<dbReference type="Proteomes" id="UP000218711">
    <property type="component" value="Unassembled WGS sequence"/>
</dbReference>
<keyword evidence="2" id="KW-0676">Redox-active center</keyword>
<dbReference type="CDD" id="cd03032">
    <property type="entry name" value="ArsC_Spx"/>
    <property type="match status" value="1"/>
</dbReference>
<dbReference type="PROSITE" id="PS51353">
    <property type="entry name" value="ARSC"/>
    <property type="match status" value="1"/>
</dbReference>
<dbReference type="NCBIfam" id="NF002459">
    <property type="entry name" value="PRK01655.1"/>
    <property type="match status" value="1"/>
</dbReference>
<reference evidence="4 5" key="1">
    <citation type="submission" date="2014-12" db="EMBL/GenBank/DDBJ databases">
        <title>Draft genome sequences of 10 type strains of Lactococcus.</title>
        <authorList>
            <person name="Sun Z."/>
            <person name="Zhong Z."/>
            <person name="Liu W."/>
            <person name="Zhang W."/>
            <person name="Zhang H."/>
        </authorList>
    </citation>
    <scope>NUCLEOTIDE SEQUENCE [LARGE SCALE GENOMIC DNA]</scope>
    <source>
        <strain evidence="4 5">DSM 21502</strain>
    </source>
</reference>